<evidence type="ECO:0000256" key="3">
    <source>
        <dbReference type="ARBA" id="ARBA00022801"/>
    </source>
</evidence>
<dbReference type="InterPro" id="IPR020084">
    <property type="entry name" value="NUDIX_hydrolase_CS"/>
</dbReference>
<dbReference type="SUPFAM" id="SSF55811">
    <property type="entry name" value="Nudix"/>
    <property type="match status" value="1"/>
</dbReference>
<comment type="cofactor">
    <cofactor evidence="1">
        <name>Mg(2+)</name>
        <dbReference type="ChEBI" id="CHEBI:18420"/>
    </cofactor>
</comment>
<dbReference type="EMBL" id="FRBI01000045">
    <property type="protein sequence ID" value="SHN35955.1"/>
    <property type="molecule type" value="Genomic_DNA"/>
</dbReference>
<evidence type="ECO:0000256" key="4">
    <source>
        <dbReference type="RuleBase" id="RU003476"/>
    </source>
</evidence>
<dbReference type="InterPro" id="IPR020476">
    <property type="entry name" value="Nudix_hydrolase"/>
</dbReference>
<keyword evidence="3 4" id="KW-0378">Hydrolase</keyword>
<dbReference type="Proteomes" id="UP000184111">
    <property type="component" value="Unassembled WGS sequence"/>
</dbReference>
<dbReference type="AlphaFoldDB" id="A0A1M7QWD7"/>
<feature type="domain" description="Nudix hydrolase" evidence="5">
    <location>
        <begin position="17"/>
        <end position="166"/>
    </location>
</feature>
<dbReference type="PROSITE" id="PS51462">
    <property type="entry name" value="NUDIX"/>
    <property type="match status" value="1"/>
</dbReference>
<dbReference type="RefSeq" id="WP_073502934.1">
    <property type="nucleotide sequence ID" value="NZ_FRBI01000045.1"/>
</dbReference>
<dbReference type="PANTHER" id="PTHR43046:SF14">
    <property type="entry name" value="MUTT_NUDIX FAMILY PROTEIN"/>
    <property type="match status" value="1"/>
</dbReference>
<dbReference type="InterPro" id="IPR036271">
    <property type="entry name" value="Tet_transcr_reg_TetR-rel_C_sf"/>
</dbReference>
<dbReference type="PRINTS" id="PR00502">
    <property type="entry name" value="NUDIXFAMILY"/>
</dbReference>
<evidence type="ECO:0000313" key="7">
    <source>
        <dbReference type="Proteomes" id="UP000184111"/>
    </source>
</evidence>
<accession>A0A1M7QWD7</accession>
<evidence type="ECO:0000313" key="6">
    <source>
        <dbReference type="EMBL" id="SHN35955.1"/>
    </source>
</evidence>
<dbReference type="GO" id="GO:0016787">
    <property type="term" value="F:hydrolase activity"/>
    <property type="evidence" value="ECO:0007669"/>
    <property type="project" value="UniProtKB-KW"/>
</dbReference>
<dbReference type="OrthoDB" id="9814308at2"/>
<organism evidence="6 7">
    <name type="scientific">Actinacidiphila paucisporea</name>
    <dbReference type="NCBI Taxonomy" id="310782"/>
    <lineage>
        <taxon>Bacteria</taxon>
        <taxon>Bacillati</taxon>
        <taxon>Actinomycetota</taxon>
        <taxon>Actinomycetes</taxon>
        <taxon>Kitasatosporales</taxon>
        <taxon>Streptomycetaceae</taxon>
        <taxon>Actinacidiphila</taxon>
    </lineage>
</organism>
<evidence type="ECO:0000256" key="2">
    <source>
        <dbReference type="ARBA" id="ARBA00005582"/>
    </source>
</evidence>
<dbReference type="InterPro" id="IPR000086">
    <property type="entry name" value="NUDIX_hydrolase_dom"/>
</dbReference>
<dbReference type="PROSITE" id="PS00893">
    <property type="entry name" value="NUDIX_BOX"/>
    <property type="match status" value="1"/>
</dbReference>
<dbReference type="Gene3D" id="3.90.79.10">
    <property type="entry name" value="Nucleoside Triphosphate Pyrophosphohydrolase"/>
    <property type="match status" value="1"/>
</dbReference>
<evidence type="ECO:0000256" key="1">
    <source>
        <dbReference type="ARBA" id="ARBA00001946"/>
    </source>
</evidence>
<dbReference type="PANTHER" id="PTHR43046">
    <property type="entry name" value="GDP-MANNOSE MANNOSYL HYDROLASE"/>
    <property type="match status" value="1"/>
</dbReference>
<name>A0A1M7QWD7_9ACTN</name>
<gene>
    <name evidence="6" type="ORF">SAMN05216499_1457</name>
</gene>
<comment type="similarity">
    <text evidence="2 4">Belongs to the Nudix hydrolase family.</text>
</comment>
<sequence>MNDYVAELRSLLGHRPVIFPGASVVVTDDRGRVLLLARADTGGWGLPAGLMDPGESFEDTARREVLEETGLIVGELALLGLFGDALRTWTDRFVDYWATKIGLGGAIRAVVAAGRDPFAQSRDQVDAAVAALLSATAAAGITRPEVAPDDVVVAPSGIAMVADVLEDRDQVGRVLDLVFEGIRTRP</sequence>
<evidence type="ECO:0000259" key="5">
    <source>
        <dbReference type="PROSITE" id="PS51462"/>
    </source>
</evidence>
<dbReference type="InterPro" id="IPR015797">
    <property type="entry name" value="NUDIX_hydrolase-like_dom_sf"/>
</dbReference>
<protein>
    <submittedName>
        <fullName evidence="6">ADP-ribose pyrophosphatase YjhB, NUDIX family</fullName>
    </submittedName>
</protein>
<dbReference type="Pfam" id="PF00293">
    <property type="entry name" value="NUDIX"/>
    <property type="match status" value="1"/>
</dbReference>
<dbReference type="SUPFAM" id="SSF48498">
    <property type="entry name" value="Tetracyclin repressor-like, C-terminal domain"/>
    <property type="match status" value="1"/>
</dbReference>
<keyword evidence="7" id="KW-1185">Reference proteome</keyword>
<proteinExistence type="inferred from homology"/>
<reference evidence="6 7" key="1">
    <citation type="submission" date="2016-11" db="EMBL/GenBank/DDBJ databases">
        <authorList>
            <person name="Jaros S."/>
            <person name="Januszkiewicz K."/>
            <person name="Wedrychowicz H."/>
        </authorList>
    </citation>
    <scope>NUCLEOTIDE SEQUENCE [LARGE SCALE GENOMIC DNA]</scope>
    <source>
        <strain evidence="6 7">CGMCC 4.2025</strain>
    </source>
</reference>